<dbReference type="GO" id="GO:0016788">
    <property type="term" value="F:hydrolase activity, acting on ester bonds"/>
    <property type="evidence" value="ECO:0007669"/>
    <property type="project" value="UniProtKB-ARBA"/>
</dbReference>
<comment type="caution">
    <text evidence="2">The sequence shown here is derived from an EMBL/GenBank/DDBJ whole genome shotgun (WGS) entry which is preliminary data.</text>
</comment>
<dbReference type="AlphaFoldDB" id="A0A556MMD6"/>
<dbReference type="SUPFAM" id="SSF52266">
    <property type="entry name" value="SGNH hydrolase"/>
    <property type="match status" value="1"/>
</dbReference>
<sequence>MFWYEHEIKRLEHRRAETTDEPETLFYGSSSIRLWTDLENDFKELRPVNLGFGGSTLAACAWFFERVMTGYQPKRLVLYAGDNDLGDGRHPEEIFIFFRDIAARVQKRFGPIPCYFISLKPSLSRWHLIEQFKFTNLIIATEINENWPNWQTIDIFSSMLGDDGRPRIDYFMDDGLHLSPKGYEVWKSVIQRQLNMHT</sequence>
<gene>
    <name evidence="2" type="ORF">FO440_12080</name>
</gene>
<evidence type="ECO:0000313" key="2">
    <source>
        <dbReference type="EMBL" id="TSJ41101.1"/>
    </source>
</evidence>
<dbReference type="EMBL" id="VLPK01000002">
    <property type="protein sequence ID" value="TSJ41101.1"/>
    <property type="molecule type" value="Genomic_DNA"/>
</dbReference>
<keyword evidence="3" id="KW-1185">Reference proteome</keyword>
<feature type="domain" description="SGNH hydrolase-type esterase" evidence="1">
    <location>
        <begin position="44"/>
        <end position="185"/>
    </location>
</feature>
<reference evidence="2 3" key="1">
    <citation type="submission" date="2019-07" db="EMBL/GenBank/DDBJ databases">
        <authorList>
            <person name="Huq M.A."/>
        </authorList>
    </citation>
    <scope>NUCLEOTIDE SEQUENCE [LARGE SCALE GENOMIC DNA]</scope>
    <source>
        <strain evidence="2 3">MAH-19</strain>
    </source>
</reference>
<dbReference type="InterPro" id="IPR013830">
    <property type="entry name" value="SGNH_hydro"/>
</dbReference>
<accession>A0A556MMD6</accession>
<dbReference type="Proteomes" id="UP000318733">
    <property type="component" value="Unassembled WGS sequence"/>
</dbReference>
<evidence type="ECO:0000259" key="1">
    <source>
        <dbReference type="Pfam" id="PF13472"/>
    </source>
</evidence>
<dbReference type="OrthoDB" id="9790057at2"/>
<dbReference type="Gene3D" id="3.40.50.1110">
    <property type="entry name" value="SGNH hydrolase"/>
    <property type="match status" value="1"/>
</dbReference>
<evidence type="ECO:0000313" key="3">
    <source>
        <dbReference type="Proteomes" id="UP000318733"/>
    </source>
</evidence>
<dbReference type="InterPro" id="IPR036514">
    <property type="entry name" value="SGNH_hydro_sf"/>
</dbReference>
<protein>
    <submittedName>
        <fullName evidence="2">GDSL family lipase</fullName>
    </submittedName>
</protein>
<dbReference type="Pfam" id="PF13472">
    <property type="entry name" value="Lipase_GDSL_2"/>
    <property type="match status" value="1"/>
</dbReference>
<organism evidence="2 3">
    <name type="scientific">Mucilaginibacter corticis</name>
    <dbReference type="NCBI Taxonomy" id="2597670"/>
    <lineage>
        <taxon>Bacteria</taxon>
        <taxon>Pseudomonadati</taxon>
        <taxon>Bacteroidota</taxon>
        <taxon>Sphingobacteriia</taxon>
        <taxon>Sphingobacteriales</taxon>
        <taxon>Sphingobacteriaceae</taxon>
        <taxon>Mucilaginibacter</taxon>
    </lineage>
</organism>
<name>A0A556MMD6_9SPHI</name>
<proteinExistence type="predicted"/>